<dbReference type="EMBL" id="JAGGKT010000007">
    <property type="protein sequence ID" value="MBP1932554.1"/>
    <property type="molecule type" value="Genomic_DNA"/>
</dbReference>
<keyword evidence="4" id="KW-1185">Reference proteome</keyword>
<dbReference type="InterPro" id="IPR000160">
    <property type="entry name" value="GGDEF_dom"/>
</dbReference>
<dbReference type="Proteomes" id="UP001519343">
    <property type="component" value="Unassembled WGS sequence"/>
</dbReference>
<evidence type="ECO:0000313" key="4">
    <source>
        <dbReference type="Proteomes" id="UP001519343"/>
    </source>
</evidence>
<dbReference type="InterPro" id="IPR050469">
    <property type="entry name" value="Diguanylate_Cyclase"/>
</dbReference>
<dbReference type="InterPro" id="IPR043128">
    <property type="entry name" value="Rev_trsase/Diguanyl_cyclase"/>
</dbReference>
<reference evidence="3 4" key="1">
    <citation type="submission" date="2021-03" db="EMBL/GenBank/DDBJ databases">
        <title>Genomic Encyclopedia of Type Strains, Phase IV (KMG-IV): sequencing the most valuable type-strain genomes for metagenomic binning, comparative biology and taxonomic classification.</title>
        <authorList>
            <person name="Goeker M."/>
        </authorList>
    </citation>
    <scope>NUCLEOTIDE SEQUENCE [LARGE SCALE GENOMIC DNA]</scope>
    <source>
        <strain evidence="3 4">DSM 24738</strain>
    </source>
</reference>
<feature type="coiled-coil region" evidence="1">
    <location>
        <begin position="102"/>
        <end position="129"/>
    </location>
</feature>
<protein>
    <submittedName>
        <fullName evidence="3">Diguanylate cyclase (GGDEF)-like protein</fullName>
    </submittedName>
</protein>
<evidence type="ECO:0000259" key="2">
    <source>
        <dbReference type="PROSITE" id="PS50887"/>
    </source>
</evidence>
<feature type="domain" description="GGDEF" evidence="2">
    <location>
        <begin position="40"/>
        <end position="173"/>
    </location>
</feature>
<evidence type="ECO:0000313" key="3">
    <source>
        <dbReference type="EMBL" id="MBP1932554.1"/>
    </source>
</evidence>
<dbReference type="PROSITE" id="PS50887">
    <property type="entry name" value="GGDEF"/>
    <property type="match status" value="1"/>
</dbReference>
<keyword evidence="1" id="KW-0175">Coiled coil</keyword>
<dbReference type="InterPro" id="IPR029787">
    <property type="entry name" value="Nucleotide_cyclase"/>
</dbReference>
<dbReference type="SUPFAM" id="SSF55073">
    <property type="entry name" value="Nucleotide cyclase"/>
    <property type="match status" value="1"/>
</dbReference>
<accession>A0ABS4GQM0</accession>
<gene>
    <name evidence="3" type="ORF">J2Z37_002562</name>
</gene>
<evidence type="ECO:0000256" key="1">
    <source>
        <dbReference type="SAM" id="Coils"/>
    </source>
</evidence>
<dbReference type="SMART" id="SM00267">
    <property type="entry name" value="GGDEF"/>
    <property type="match status" value="1"/>
</dbReference>
<dbReference type="Pfam" id="PF00990">
    <property type="entry name" value="GGDEF"/>
    <property type="match status" value="1"/>
</dbReference>
<dbReference type="NCBIfam" id="TIGR00254">
    <property type="entry name" value="GGDEF"/>
    <property type="match status" value="1"/>
</dbReference>
<dbReference type="PANTHER" id="PTHR45138:SF9">
    <property type="entry name" value="DIGUANYLATE CYCLASE DGCM-RELATED"/>
    <property type="match status" value="1"/>
</dbReference>
<dbReference type="CDD" id="cd01949">
    <property type="entry name" value="GGDEF"/>
    <property type="match status" value="1"/>
</dbReference>
<name>A0ABS4GQM0_9BACL</name>
<sequence>MQYDKAKFLAEKDVLTEVYNRRFVYGIFDKMVIKVNANHQKLSLFVVDVNEFKSINDTYGHEVGDEVLLRISNTLLQNTRKVDVVARWGGDEFLIIAPFTDREGTAVIIKRIEKELQELSKQMKADISVSIGTAMYPTDAKTLDDLIKVADKNMYQVKESKKFFQDEITYTNQHFICLKEKSNYPNS</sequence>
<dbReference type="RefSeq" id="WP_209810603.1">
    <property type="nucleotide sequence ID" value="NZ_JAGGKT010000007.1"/>
</dbReference>
<proteinExistence type="predicted"/>
<dbReference type="Gene3D" id="3.30.70.270">
    <property type="match status" value="1"/>
</dbReference>
<dbReference type="PANTHER" id="PTHR45138">
    <property type="entry name" value="REGULATORY COMPONENTS OF SENSORY TRANSDUCTION SYSTEM"/>
    <property type="match status" value="1"/>
</dbReference>
<organism evidence="3 4">
    <name type="scientific">Ammoniphilus resinae</name>
    <dbReference type="NCBI Taxonomy" id="861532"/>
    <lineage>
        <taxon>Bacteria</taxon>
        <taxon>Bacillati</taxon>
        <taxon>Bacillota</taxon>
        <taxon>Bacilli</taxon>
        <taxon>Bacillales</taxon>
        <taxon>Paenibacillaceae</taxon>
        <taxon>Aneurinibacillus group</taxon>
        <taxon>Ammoniphilus</taxon>
    </lineage>
</organism>
<comment type="caution">
    <text evidence="3">The sequence shown here is derived from an EMBL/GenBank/DDBJ whole genome shotgun (WGS) entry which is preliminary data.</text>
</comment>